<comment type="subcellular location">
    <subcellularLocation>
        <location evidence="1">Golgi apparatus membrane</location>
        <topology evidence="1">Single-pass type II membrane protein</topology>
    </subcellularLocation>
</comment>
<keyword evidence="3" id="KW-0812">Transmembrane</keyword>
<keyword evidence="10" id="KW-1185">Reference proteome</keyword>
<reference evidence="9 10" key="1">
    <citation type="submission" date="2021-04" db="EMBL/GenBank/DDBJ databases">
        <title>The genome sequence of type strain Ideonella paludis KCTC 32238.</title>
        <authorList>
            <person name="Liu Y."/>
        </authorList>
    </citation>
    <scope>NUCLEOTIDE SEQUENCE [LARGE SCALE GENOMIC DNA]</scope>
    <source>
        <strain evidence="9 10">KCTC 32238</strain>
    </source>
</reference>
<dbReference type="InterPro" id="IPR018011">
    <property type="entry name" value="Carb_sulfotrans_8-10"/>
</dbReference>
<proteinExistence type="predicted"/>
<keyword evidence="4" id="KW-1133">Transmembrane helix</keyword>
<dbReference type="Pfam" id="PF03567">
    <property type="entry name" value="Sulfotransfer_2"/>
    <property type="match status" value="1"/>
</dbReference>
<dbReference type="RefSeq" id="WP_210805089.1">
    <property type="nucleotide sequence ID" value="NZ_JAGQDG010000001.1"/>
</dbReference>
<dbReference type="EMBL" id="JAGQDG010000001">
    <property type="protein sequence ID" value="MBQ0933789.1"/>
    <property type="molecule type" value="Genomic_DNA"/>
</dbReference>
<dbReference type="Proteomes" id="UP000672097">
    <property type="component" value="Unassembled WGS sequence"/>
</dbReference>
<dbReference type="PANTHER" id="PTHR12137:SF54">
    <property type="entry name" value="CARBOHYDRATE SULFOTRANSFERASE"/>
    <property type="match status" value="1"/>
</dbReference>
<evidence type="ECO:0000256" key="1">
    <source>
        <dbReference type="ARBA" id="ARBA00004323"/>
    </source>
</evidence>
<feature type="compositionally biased region" description="Basic residues" evidence="8">
    <location>
        <begin position="294"/>
        <end position="303"/>
    </location>
</feature>
<evidence type="ECO:0000256" key="6">
    <source>
        <dbReference type="ARBA" id="ARBA00023136"/>
    </source>
</evidence>
<evidence type="ECO:0000256" key="7">
    <source>
        <dbReference type="ARBA" id="ARBA00023180"/>
    </source>
</evidence>
<keyword evidence="5" id="KW-0333">Golgi apparatus</keyword>
<evidence type="ECO:0000313" key="10">
    <source>
        <dbReference type="Proteomes" id="UP000672097"/>
    </source>
</evidence>
<evidence type="ECO:0000313" key="9">
    <source>
        <dbReference type="EMBL" id="MBQ0933789.1"/>
    </source>
</evidence>
<keyword evidence="6" id="KW-0472">Membrane</keyword>
<gene>
    <name evidence="9" type="ORF">KAK11_00505</name>
</gene>
<evidence type="ECO:0000256" key="2">
    <source>
        <dbReference type="ARBA" id="ARBA00022679"/>
    </source>
</evidence>
<evidence type="ECO:0000256" key="5">
    <source>
        <dbReference type="ARBA" id="ARBA00023034"/>
    </source>
</evidence>
<accession>A0ABS5DRL3</accession>
<evidence type="ECO:0000256" key="3">
    <source>
        <dbReference type="ARBA" id="ARBA00022692"/>
    </source>
</evidence>
<dbReference type="InterPro" id="IPR005331">
    <property type="entry name" value="Sulfotransferase"/>
</dbReference>
<organism evidence="9 10">
    <name type="scientific">Ideonella paludis</name>
    <dbReference type="NCBI Taxonomy" id="1233411"/>
    <lineage>
        <taxon>Bacteria</taxon>
        <taxon>Pseudomonadati</taxon>
        <taxon>Pseudomonadota</taxon>
        <taxon>Betaproteobacteria</taxon>
        <taxon>Burkholderiales</taxon>
        <taxon>Sphaerotilaceae</taxon>
        <taxon>Ideonella</taxon>
    </lineage>
</organism>
<keyword evidence="7" id="KW-0325">Glycoprotein</keyword>
<keyword evidence="2" id="KW-0808">Transferase</keyword>
<dbReference type="InterPro" id="IPR027417">
    <property type="entry name" value="P-loop_NTPase"/>
</dbReference>
<dbReference type="PANTHER" id="PTHR12137">
    <property type="entry name" value="CARBOHYDRATE SULFOTRANSFERASE"/>
    <property type="match status" value="1"/>
</dbReference>
<feature type="region of interest" description="Disordered" evidence="8">
    <location>
        <begin position="260"/>
        <end position="303"/>
    </location>
</feature>
<protein>
    <submittedName>
        <fullName evidence="9">Sulfotransferase family 2 domain-containing protein</fullName>
    </submittedName>
</protein>
<evidence type="ECO:0000256" key="8">
    <source>
        <dbReference type="SAM" id="MobiDB-lite"/>
    </source>
</evidence>
<sequence length="303" mass="34191">MIINHTGSFVFVHVPKAAGTSISRLFTKFSTYRDLEVGGTPLGEAVQPFFKRRYGLAKHSTAQEIEAVMGEQRFGKYFTFAFVRNPYTRAFSIFNYLHRQQDRKTLKTLAAVSSLTEFGEFLRSEYFAGDGMDRILRPQTFWTDLPSQRALDFVGSVEAIDADVAYILSHTVKAGKKAAHSEESSEVQARNRSTENPNALWDLLRQDPEAERLIYERYQSDFERFGYERLDMSTNASYDERRLRDRGDQAHLKVLDIKPALTPEEDAAAGPLIKRKPNGAKKGGGPKAEGKKGPGPKRGKWVA</sequence>
<comment type="caution">
    <text evidence="9">The sequence shown here is derived from an EMBL/GenBank/DDBJ whole genome shotgun (WGS) entry which is preliminary data.</text>
</comment>
<name>A0ABS5DRL3_9BURK</name>
<evidence type="ECO:0000256" key="4">
    <source>
        <dbReference type="ARBA" id="ARBA00022989"/>
    </source>
</evidence>
<dbReference type="Gene3D" id="3.40.50.300">
    <property type="entry name" value="P-loop containing nucleotide triphosphate hydrolases"/>
    <property type="match status" value="1"/>
</dbReference>